<dbReference type="EMBL" id="DF836402">
    <property type="protein sequence ID" value="GAN06132.1"/>
    <property type="molecule type" value="Genomic_DNA"/>
</dbReference>
<dbReference type="InterPro" id="IPR051726">
    <property type="entry name" value="Chitin_Synth_Reg"/>
</dbReference>
<organism evidence="2">
    <name type="scientific">Mucor ambiguus</name>
    <dbReference type="NCBI Taxonomy" id="91626"/>
    <lineage>
        <taxon>Eukaryota</taxon>
        <taxon>Fungi</taxon>
        <taxon>Fungi incertae sedis</taxon>
        <taxon>Mucoromycota</taxon>
        <taxon>Mucoromycotina</taxon>
        <taxon>Mucoromycetes</taxon>
        <taxon>Mucorales</taxon>
        <taxon>Mucorineae</taxon>
        <taxon>Mucoraceae</taxon>
        <taxon>Mucor</taxon>
    </lineage>
</organism>
<dbReference type="Gene3D" id="1.25.40.10">
    <property type="entry name" value="Tetratricopeptide repeat domain"/>
    <property type="match status" value="1"/>
</dbReference>
<dbReference type="InterPro" id="IPR011990">
    <property type="entry name" value="TPR-like_helical_dom_sf"/>
</dbReference>
<evidence type="ECO:0000256" key="1">
    <source>
        <dbReference type="ARBA" id="ARBA00022737"/>
    </source>
</evidence>
<dbReference type="AlphaFoldDB" id="A0A0C9MS27"/>
<keyword evidence="1" id="KW-0677">Repeat</keyword>
<name>A0A0C9MS27_9FUNG</name>
<dbReference type="OrthoDB" id="272077at2759"/>
<evidence type="ECO:0000313" key="3">
    <source>
        <dbReference type="Proteomes" id="UP000053815"/>
    </source>
</evidence>
<keyword evidence="3" id="KW-1185">Reference proteome</keyword>
<proteinExistence type="predicted"/>
<reference evidence="2" key="1">
    <citation type="submission" date="2014-09" db="EMBL/GenBank/DDBJ databases">
        <title>Draft genome sequence of an oleaginous Mucoromycotina fungus Mucor ambiguus NBRC6742.</title>
        <authorList>
            <person name="Takeda I."/>
            <person name="Yamane N."/>
            <person name="Morita T."/>
            <person name="Tamano K."/>
            <person name="Machida M."/>
            <person name="Baker S."/>
            <person name="Koike H."/>
        </authorList>
    </citation>
    <scope>NUCLEOTIDE SEQUENCE</scope>
    <source>
        <strain evidence="2">NBRC 6742</strain>
    </source>
</reference>
<dbReference type="Proteomes" id="UP000053815">
    <property type="component" value="Unassembled WGS sequence"/>
</dbReference>
<accession>A0A0C9MS27</accession>
<dbReference type="STRING" id="91626.A0A0C9MS27"/>
<evidence type="ECO:0000313" key="2">
    <source>
        <dbReference type="EMBL" id="GAN06132.1"/>
    </source>
</evidence>
<gene>
    <name evidence="2" type="ORF">MAM1_0113d05609</name>
</gene>
<sequence>MAYSRYNQASAPAGRNRASRMHLTESTLQVDTNNRIKFVTRANVNSTTAATTSNMALGEAMVMEAKKLLEQIVHANKGAGQGAEAEAQFLLGNCYSMGVLASYYRPPEATYRTVAYYEIGIDTSKDEFCALTFYRKAAHLMHVPAMYKLDVILMRGYCDHPISRREAVVWLQRAACTVIAPLSLTEKSKATTIGGHASIALPHALHALAIVHLARECERTSMIPDPKYD</sequence>
<protein>
    <submittedName>
        <fullName evidence="2">Uncharacterized protein</fullName>
    </submittedName>
</protein>
<dbReference type="SUPFAM" id="SSF81901">
    <property type="entry name" value="HCP-like"/>
    <property type="match status" value="1"/>
</dbReference>
<dbReference type="PANTHER" id="PTHR46430">
    <property type="entry name" value="PROTEIN SKT5-RELATED"/>
    <property type="match status" value="1"/>
</dbReference>